<dbReference type="GO" id="GO:0006508">
    <property type="term" value="P:proteolysis"/>
    <property type="evidence" value="ECO:0007669"/>
    <property type="project" value="UniProtKB-KW"/>
</dbReference>
<feature type="domain" description="Clip" evidence="7">
    <location>
        <begin position="30"/>
        <end position="77"/>
    </location>
</feature>
<evidence type="ECO:0000313" key="8">
    <source>
        <dbReference type="EMBL" id="CAH1101336.1"/>
    </source>
</evidence>
<feature type="signal peptide" evidence="5">
    <location>
        <begin position="1"/>
        <end position="23"/>
    </location>
</feature>
<feature type="domain" description="Peptidase S1" evidence="6">
    <location>
        <begin position="132"/>
        <end position="383"/>
    </location>
</feature>
<protein>
    <recommendedName>
        <fullName evidence="10">Serine protease snake-like</fullName>
    </recommendedName>
</protein>
<evidence type="ECO:0000313" key="9">
    <source>
        <dbReference type="Proteomes" id="UP001153636"/>
    </source>
</evidence>
<keyword evidence="4" id="KW-0720">Serine protease</keyword>
<gene>
    <name evidence="8" type="ORF">PSYICH_LOCUS2732</name>
</gene>
<keyword evidence="2" id="KW-1015">Disulfide bond</keyword>
<dbReference type="EMBL" id="OV651823">
    <property type="protein sequence ID" value="CAH1101336.1"/>
    <property type="molecule type" value="Genomic_DNA"/>
</dbReference>
<evidence type="ECO:0008006" key="10">
    <source>
        <dbReference type="Google" id="ProtNLM"/>
    </source>
</evidence>
<dbReference type="AlphaFoldDB" id="A0A9P0CNJ2"/>
<evidence type="ECO:0000259" key="7">
    <source>
        <dbReference type="PROSITE" id="PS51888"/>
    </source>
</evidence>
<dbReference type="PRINTS" id="PR00722">
    <property type="entry name" value="CHYMOTRYPSIN"/>
</dbReference>
<dbReference type="PANTHER" id="PTHR24256">
    <property type="entry name" value="TRYPTASE-RELATED"/>
    <property type="match status" value="1"/>
</dbReference>
<dbReference type="InterPro" id="IPR022700">
    <property type="entry name" value="CLIP"/>
</dbReference>
<dbReference type="PROSITE" id="PS50240">
    <property type="entry name" value="TRYPSIN_DOM"/>
    <property type="match status" value="1"/>
</dbReference>
<dbReference type="GO" id="GO:0004252">
    <property type="term" value="F:serine-type endopeptidase activity"/>
    <property type="evidence" value="ECO:0007669"/>
    <property type="project" value="InterPro"/>
</dbReference>
<dbReference type="InterPro" id="IPR043504">
    <property type="entry name" value="Peptidase_S1_PA_chymotrypsin"/>
</dbReference>
<evidence type="ECO:0000259" key="6">
    <source>
        <dbReference type="PROSITE" id="PS50240"/>
    </source>
</evidence>
<evidence type="ECO:0000256" key="2">
    <source>
        <dbReference type="ARBA" id="ARBA00023157"/>
    </source>
</evidence>
<evidence type="ECO:0000256" key="3">
    <source>
        <dbReference type="ARBA" id="ARBA00024195"/>
    </source>
</evidence>
<dbReference type="InterPro" id="IPR009003">
    <property type="entry name" value="Peptidase_S1_PA"/>
</dbReference>
<keyword evidence="4" id="KW-0645">Protease</keyword>
<accession>A0A9P0CNJ2</accession>
<dbReference type="Proteomes" id="UP001153636">
    <property type="component" value="Chromosome 11"/>
</dbReference>
<reference evidence="8" key="1">
    <citation type="submission" date="2022-01" db="EMBL/GenBank/DDBJ databases">
        <authorList>
            <person name="King R."/>
        </authorList>
    </citation>
    <scope>NUCLEOTIDE SEQUENCE</scope>
</reference>
<dbReference type="InterPro" id="IPR033116">
    <property type="entry name" value="TRYPSIN_SER"/>
</dbReference>
<dbReference type="InterPro" id="IPR051487">
    <property type="entry name" value="Ser/Thr_Proteases_Immune/Dev"/>
</dbReference>
<keyword evidence="9" id="KW-1185">Reference proteome</keyword>
<evidence type="ECO:0000256" key="5">
    <source>
        <dbReference type="SAM" id="SignalP"/>
    </source>
</evidence>
<dbReference type="PROSITE" id="PS51888">
    <property type="entry name" value="CLIP"/>
    <property type="match status" value="1"/>
</dbReference>
<dbReference type="SMART" id="SM00680">
    <property type="entry name" value="CLIP"/>
    <property type="match status" value="1"/>
</dbReference>
<dbReference type="PROSITE" id="PS00134">
    <property type="entry name" value="TRYPSIN_HIS"/>
    <property type="match status" value="1"/>
</dbReference>
<dbReference type="Gene3D" id="2.40.10.10">
    <property type="entry name" value="Trypsin-like serine proteases"/>
    <property type="match status" value="1"/>
</dbReference>
<organism evidence="8 9">
    <name type="scientific">Psylliodes chrysocephalus</name>
    <dbReference type="NCBI Taxonomy" id="3402493"/>
    <lineage>
        <taxon>Eukaryota</taxon>
        <taxon>Metazoa</taxon>
        <taxon>Ecdysozoa</taxon>
        <taxon>Arthropoda</taxon>
        <taxon>Hexapoda</taxon>
        <taxon>Insecta</taxon>
        <taxon>Pterygota</taxon>
        <taxon>Neoptera</taxon>
        <taxon>Endopterygota</taxon>
        <taxon>Coleoptera</taxon>
        <taxon>Polyphaga</taxon>
        <taxon>Cucujiformia</taxon>
        <taxon>Chrysomeloidea</taxon>
        <taxon>Chrysomelidae</taxon>
        <taxon>Galerucinae</taxon>
        <taxon>Alticini</taxon>
        <taxon>Psylliodes</taxon>
    </lineage>
</organism>
<keyword evidence="4" id="KW-0378">Hydrolase</keyword>
<name>A0A9P0CNJ2_9CUCU</name>
<dbReference type="InterPro" id="IPR018114">
    <property type="entry name" value="TRYPSIN_HIS"/>
</dbReference>
<dbReference type="PROSITE" id="PS00135">
    <property type="entry name" value="TRYPSIN_SER"/>
    <property type="match status" value="1"/>
</dbReference>
<dbReference type="CDD" id="cd00190">
    <property type="entry name" value="Tryp_SPc"/>
    <property type="match status" value="1"/>
</dbReference>
<dbReference type="InterPro" id="IPR001254">
    <property type="entry name" value="Trypsin_dom"/>
</dbReference>
<dbReference type="SMART" id="SM00020">
    <property type="entry name" value="Tryp_SPc"/>
    <property type="match status" value="1"/>
</dbReference>
<dbReference type="SUPFAM" id="SSF50494">
    <property type="entry name" value="Trypsin-like serine proteases"/>
    <property type="match status" value="1"/>
</dbReference>
<dbReference type="Pfam" id="PF00089">
    <property type="entry name" value="Trypsin"/>
    <property type="match status" value="1"/>
</dbReference>
<comment type="similarity">
    <text evidence="3">Belongs to the peptidase S1 family. CLIP subfamily.</text>
</comment>
<dbReference type="FunFam" id="2.40.10.10:FF:000068">
    <property type="entry name" value="transmembrane protease serine 2"/>
    <property type="match status" value="1"/>
</dbReference>
<dbReference type="InterPro" id="IPR001314">
    <property type="entry name" value="Peptidase_S1A"/>
</dbReference>
<proteinExistence type="inferred from homology"/>
<dbReference type="OrthoDB" id="6339452at2759"/>
<evidence type="ECO:0000256" key="4">
    <source>
        <dbReference type="RuleBase" id="RU363034"/>
    </source>
</evidence>
<sequence>MVNPGWCRILIVYIVIFSAEVLGQTKEGDSCETKSGLYGTCKIIADCPSALSDYVNKGIFPSDICGYRRTQQSIICCAERSTGVSGSAVGERAKAKCQEYSKFAYERIFSPTLSGSIFSSSLECPIQTRTLIVGGSIAERREFPHMIQIGYISGSEVLWNCGGSLISPTFVLTAAHCLKNNVRGEAKLVRGGITNLTELTHVQTRDVIDRIYNPQYNYEKYHDIGLLKLNSGFDLNTFLRPACLYTQRHIPFTRAVASGWGKTGFFNDGSDQLLKVTLEAFTTTQCNDTYRRSINDQNSPLRNGIVEDLQICYGSTTKTRDTCEGDSGGPLQVIHPNTPQTKCMYDIIGITSFGVVGCGLDKNLPGVYTRVSNYLEWIENTVWPR</sequence>
<evidence type="ECO:0000256" key="1">
    <source>
        <dbReference type="ARBA" id="ARBA00022729"/>
    </source>
</evidence>
<keyword evidence="1 5" id="KW-0732">Signal</keyword>
<feature type="chain" id="PRO_5040414347" description="Serine protease snake-like" evidence="5">
    <location>
        <begin position="24"/>
        <end position="385"/>
    </location>
</feature>